<gene>
    <name evidence="1" type="ORF">Ga0061060_1343</name>
</gene>
<evidence type="ECO:0008006" key="3">
    <source>
        <dbReference type="Google" id="ProtNLM"/>
    </source>
</evidence>
<sequence length="165" mass="19799">MENSFACLLRGDRMDKSEFIKYLDDLFKSHSFKKRGNQWSFSNDEIIKIIRLSKSRYGNFYYIYYGFIIKNLELGRSMMHVSHGLGSLDDKENARIMELLDFDLSIPDEDRKNELKKFIEREIFGMFNKIHTEEDLLMELKKRDHLNDIPLCVKKYFKLEDVDEC</sequence>
<organism evidence="1 2">
    <name type="scientific">Anoxybacillus suryakundensis</name>
    <dbReference type="NCBI Taxonomy" id="1325335"/>
    <lineage>
        <taxon>Bacteria</taxon>
        <taxon>Bacillati</taxon>
        <taxon>Bacillota</taxon>
        <taxon>Bacilli</taxon>
        <taxon>Bacillales</taxon>
        <taxon>Anoxybacillaceae</taxon>
        <taxon>Anoxybacillus</taxon>
    </lineage>
</organism>
<dbReference type="EMBL" id="CYGZ01000034">
    <property type="protein sequence ID" value="CUA81344.1"/>
    <property type="molecule type" value="Genomic_DNA"/>
</dbReference>
<dbReference type="Pfam" id="PF14137">
    <property type="entry name" value="DUF4304"/>
    <property type="match status" value="1"/>
</dbReference>
<proteinExistence type="predicted"/>
<reference evidence="2" key="1">
    <citation type="submission" date="2015-08" db="EMBL/GenBank/DDBJ databases">
        <authorList>
            <person name="Varghese N."/>
        </authorList>
    </citation>
    <scope>NUCLEOTIDE SEQUENCE [LARGE SCALE GENOMIC DNA]</scope>
    <source>
        <strain evidence="2">DSM 27374</strain>
    </source>
</reference>
<dbReference type="OrthoDB" id="2972781at2"/>
<dbReference type="InterPro" id="IPR025412">
    <property type="entry name" value="DUF4304"/>
</dbReference>
<evidence type="ECO:0000313" key="2">
    <source>
        <dbReference type="Proteomes" id="UP000182738"/>
    </source>
</evidence>
<protein>
    <recommendedName>
        <fullName evidence="3">DUF4304 domain-containing protein</fullName>
    </recommendedName>
</protein>
<accession>A0A0K6GRF2</accession>
<dbReference type="Proteomes" id="UP000182738">
    <property type="component" value="Unassembled WGS sequence"/>
</dbReference>
<name>A0A0K6GRF2_9BACL</name>
<dbReference type="STRING" id="1325335.GCA_001418025_02708"/>
<keyword evidence="2" id="KW-1185">Reference proteome</keyword>
<evidence type="ECO:0000313" key="1">
    <source>
        <dbReference type="EMBL" id="CUA81344.1"/>
    </source>
</evidence>
<dbReference type="AlphaFoldDB" id="A0A0K6GRF2"/>